<evidence type="ECO:0000256" key="3">
    <source>
        <dbReference type="ARBA" id="ARBA00022723"/>
    </source>
</evidence>
<dbReference type="Gene3D" id="2.140.10.10">
    <property type="entry name" value="Quinoprotein alcohol dehydrogenase-like superfamily"/>
    <property type="match status" value="1"/>
</dbReference>
<organism evidence="6">
    <name type="scientific">uncultured Rubrobacteraceae bacterium</name>
    <dbReference type="NCBI Taxonomy" id="349277"/>
    <lineage>
        <taxon>Bacteria</taxon>
        <taxon>Bacillati</taxon>
        <taxon>Actinomycetota</taxon>
        <taxon>Rubrobacteria</taxon>
        <taxon>Rubrobacterales</taxon>
        <taxon>Rubrobacteraceae</taxon>
        <taxon>environmental samples</taxon>
    </lineage>
</organism>
<comment type="cofactor">
    <cofactor evidence="1">
        <name>pyrroloquinoline quinone</name>
        <dbReference type="ChEBI" id="CHEBI:58442"/>
    </cofactor>
</comment>
<dbReference type="PANTHER" id="PTHR32303:SF20">
    <property type="entry name" value="QUINOPROTEIN ETHANOL DEHYDROGENASE"/>
    <property type="match status" value="1"/>
</dbReference>
<dbReference type="EC" id="1.1.2.8" evidence="6"/>
<proteinExistence type="inferred from homology"/>
<dbReference type="InterPro" id="IPR011047">
    <property type="entry name" value="Quinoprotein_ADH-like_sf"/>
</dbReference>
<dbReference type="GO" id="GO:0052934">
    <property type="term" value="F:alcohol dehydrogenase (cytochrome c) activity"/>
    <property type="evidence" value="ECO:0007669"/>
    <property type="project" value="UniProtKB-EC"/>
</dbReference>
<dbReference type="PANTHER" id="PTHR32303">
    <property type="entry name" value="QUINOPROTEIN ALCOHOL DEHYDROGENASE (CYTOCHROME C)"/>
    <property type="match status" value="1"/>
</dbReference>
<dbReference type="InterPro" id="IPR002372">
    <property type="entry name" value="PQQ_rpt_dom"/>
</dbReference>
<dbReference type="GO" id="GO:0016020">
    <property type="term" value="C:membrane"/>
    <property type="evidence" value="ECO:0007669"/>
    <property type="project" value="InterPro"/>
</dbReference>
<dbReference type="NCBIfam" id="TIGR03075">
    <property type="entry name" value="PQQ_enz_alc_DH"/>
    <property type="match status" value="1"/>
</dbReference>
<dbReference type="AlphaFoldDB" id="A0A6J4QND8"/>
<evidence type="ECO:0000256" key="2">
    <source>
        <dbReference type="ARBA" id="ARBA00008156"/>
    </source>
</evidence>
<dbReference type="EMBL" id="CADCUW010000492">
    <property type="protein sequence ID" value="CAA9442480.1"/>
    <property type="molecule type" value="Genomic_DNA"/>
</dbReference>
<sequence length="578" mass="63520">MTQEYTDAPSAVRFGRQSKVVGSAPPVAQDVTYERILEARSEEPQNWLTYYGAYDGQRYSPLDEINTENINRLAPAWVFQFGSFGLHAGASTYAFEAAPIVVDGVMFLSGWDGWVWAIDARTGQELWRYKHEVPFDVGLCCGNVNRGVAVAKGKVFVVTLNAHVIALDAVTGECVWDATYGDVRAGESGTVAPLVVKNLVIVGSSGGEFGNRGHLDAFDLDTGERAWRCYTVPKPGEPGSETWPADGEAWQRGGGNCWVTGTYDPEQNLLYWGTGNPGPDFDGEVREGDNLYTDSVIAVDPDNGEIRWHYQFTPHDLWDYDSNMESILFEQDGRKLLAHFDKNGYFFVLDRTNGELVRVTPFAERITWGEIDANGKVTPKVYPDKEGETVHFFPGPAGAKEWCHAAYSPKTQLFYAPVQDTGAQVTRRRREFKEGTPYWGASVTVDSDNMQGFVKAIDASTSEEVWRWHNDTPMCASVLATGGDLVFVGAPSGEFRAFNAHTGEVLWEFQCGSGHHSSPVTYSIDGTQYVAVPVGWGSWVEGFLPGLMGAPHGNAIFSFALPGSAHRVSDAESSGQLY</sequence>
<keyword evidence="3" id="KW-0479">Metal-binding</keyword>
<feature type="domain" description="Pyrrolo-quinoline quinone repeat" evidence="5">
    <location>
        <begin position="47"/>
        <end position="357"/>
    </location>
</feature>
<accession>A0A6J4QND8</accession>
<keyword evidence="4 6" id="KW-0560">Oxidoreductase</keyword>
<reference evidence="6" key="1">
    <citation type="submission" date="2020-02" db="EMBL/GenBank/DDBJ databases">
        <authorList>
            <person name="Meier V. D."/>
        </authorList>
    </citation>
    <scope>NUCLEOTIDE SEQUENCE</scope>
    <source>
        <strain evidence="6">AVDCRST_MAG01</strain>
    </source>
</reference>
<evidence type="ECO:0000313" key="6">
    <source>
        <dbReference type="EMBL" id="CAA9442480.1"/>
    </source>
</evidence>
<feature type="domain" description="Pyrrolo-quinoline quinone repeat" evidence="5">
    <location>
        <begin position="472"/>
        <end position="530"/>
    </location>
</feature>
<evidence type="ECO:0000259" key="5">
    <source>
        <dbReference type="Pfam" id="PF01011"/>
    </source>
</evidence>
<name>A0A6J4QND8_9ACTN</name>
<dbReference type="SUPFAM" id="SSF50998">
    <property type="entry name" value="Quinoprotein alcohol dehydrogenase-like"/>
    <property type="match status" value="1"/>
</dbReference>
<comment type="similarity">
    <text evidence="2">Belongs to the bacterial PQQ dehydrogenase family.</text>
</comment>
<dbReference type="InterPro" id="IPR018391">
    <property type="entry name" value="PQQ_b-propeller_rpt"/>
</dbReference>
<dbReference type="GO" id="GO:0005509">
    <property type="term" value="F:calcium ion binding"/>
    <property type="evidence" value="ECO:0007669"/>
    <property type="project" value="InterPro"/>
</dbReference>
<gene>
    <name evidence="6" type="ORF">AVDCRST_MAG01-01-3780</name>
</gene>
<evidence type="ECO:0000256" key="4">
    <source>
        <dbReference type="ARBA" id="ARBA00023002"/>
    </source>
</evidence>
<dbReference type="Pfam" id="PF01011">
    <property type="entry name" value="PQQ"/>
    <property type="match status" value="2"/>
</dbReference>
<dbReference type="InterPro" id="IPR017512">
    <property type="entry name" value="PQQ_MeOH/EtOH_DH"/>
</dbReference>
<evidence type="ECO:0000256" key="1">
    <source>
        <dbReference type="ARBA" id="ARBA00001931"/>
    </source>
</evidence>
<dbReference type="SMART" id="SM00564">
    <property type="entry name" value="PQQ"/>
    <property type="match status" value="6"/>
</dbReference>
<protein>
    <submittedName>
        <fullName evidence="6">Quino(Hemo)protein alcohol dehydrogenase, PQQ-dependent</fullName>
        <ecNumber evidence="6">1.1.2.8</ecNumber>
    </submittedName>
</protein>